<feature type="transmembrane region" description="Helical" evidence="1">
    <location>
        <begin position="85"/>
        <end position="107"/>
    </location>
</feature>
<keyword evidence="1" id="KW-1133">Transmembrane helix</keyword>
<feature type="transmembrane region" description="Helical" evidence="1">
    <location>
        <begin position="182"/>
        <end position="204"/>
    </location>
</feature>
<reference evidence="2" key="1">
    <citation type="submission" date="2023-06" db="EMBL/GenBank/DDBJ databases">
        <authorList>
            <person name="Kurt Z."/>
        </authorList>
    </citation>
    <scope>NUCLEOTIDE SEQUENCE</scope>
</reference>
<feature type="transmembrane region" description="Helical" evidence="1">
    <location>
        <begin position="128"/>
        <end position="149"/>
    </location>
</feature>
<name>A0AA86PLU0_9EUKA</name>
<dbReference type="EMBL" id="CAXDID020000503">
    <property type="protein sequence ID" value="CAL6097798.1"/>
    <property type="molecule type" value="Genomic_DNA"/>
</dbReference>
<feature type="transmembrane region" description="Helical" evidence="1">
    <location>
        <begin position="398"/>
        <end position="417"/>
    </location>
</feature>
<evidence type="ECO:0000256" key="1">
    <source>
        <dbReference type="SAM" id="Phobius"/>
    </source>
</evidence>
<feature type="transmembrane region" description="Helical" evidence="1">
    <location>
        <begin position="468"/>
        <end position="490"/>
    </location>
</feature>
<gene>
    <name evidence="2" type="ORF">HINF_LOCUS29421</name>
    <name evidence="3" type="ORF">HINF_LOCUS69304</name>
</gene>
<feature type="transmembrane region" description="Helical" evidence="1">
    <location>
        <begin position="216"/>
        <end position="237"/>
    </location>
</feature>
<evidence type="ECO:0000313" key="2">
    <source>
        <dbReference type="EMBL" id="CAI9941776.1"/>
    </source>
</evidence>
<feature type="transmembrane region" description="Helical" evidence="1">
    <location>
        <begin position="438"/>
        <end position="456"/>
    </location>
</feature>
<keyword evidence="1 2" id="KW-0812">Transmembrane</keyword>
<dbReference type="Proteomes" id="UP001642409">
    <property type="component" value="Unassembled WGS sequence"/>
</dbReference>
<dbReference type="AlphaFoldDB" id="A0AA86PLU0"/>
<dbReference type="EMBL" id="CATOUU010000696">
    <property type="protein sequence ID" value="CAI9941776.1"/>
    <property type="molecule type" value="Genomic_DNA"/>
</dbReference>
<sequence length="536" mass="61784">MSSEEVQFLDKQKQKNVNNANIRHHCSIIGKVFQPLIDFIHPQSVKEFGCKRLVSIDFLRGISIFVMLAGHEFADIMASDADSNILYYIIGVPLGLVGGFRIFFILISGISHAYVFASSSGGKSASNVLVGLFIQLFGSFLAIPLFYLFHVCNVMCGDFANGTIEVSKQWFKRFGVWSHPPIFFGLSQPVNCVVLILIYVLIMVPMQRNKKIKRQYIYWTISAICFIVAVIHPFIYMNISNGLRKSMAKATGLNPETDFKGSDRECPGNAFGGWYVQTIQTHFQYIFYHFNAGTYMQMNCMYMFFMMGLSMGFVIVAFKHQKQQIMQEKTENYKLQYKKLKRNYYLYLGLSPVIILICELLVHVQVKAQVKSGVRTFRFGFAEYFKTLLPPDCYVPEYNLAAMCVQMWLVFLAILLFDGTTNAKAKKRAERILYLRRFSSLSFSCFVFGYALSQPIRNILQIEAGKTYIWDYIGYIIMYFVITLLVHCTFDTFGDRMTPDWAIKRFGHIFSFKDKFTDVSEQHLNVDPINLFEKLE</sequence>
<proteinExistence type="predicted"/>
<comment type="caution">
    <text evidence="2">The sequence shown here is derived from an EMBL/GenBank/DDBJ whole genome shotgun (WGS) entry which is preliminary data.</text>
</comment>
<evidence type="ECO:0000313" key="3">
    <source>
        <dbReference type="EMBL" id="CAL6097798.1"/>
    </source>
</evidence>
<keyword evidence="1" id="KW-0472">Membrane</keyword>
<feature type="transmembrane region" description="Helical" evidence="1">
    <location>
        <begin position="344"/>
        <end position="366"/>
    </location>
</feature>
<keyword evidence="4" id="KW-1185">Reference proteome</keyword>
<reference evidence="3 4" key="2">
    <citation type="submission" date="2024-07" db="EMBL/GenBank/DDBJ databases">
        <authorList>
            <person name="Akdeniz Z."/>
        </authorList>
    </citation>
    <scope>NUCLEOTIDE SEQUENCE [LARGE SCALE GENOMIC DNA]</scope>
</reference>
<accession>A0AA86PLU0</accession>
<organism evidence="2">
    <name type="scientific">Hexamita inflata</name>
    <dbReference type="NCBI Taxonomy" id="28002"/>
    <lineage>
        <taxon>Eukaryota</taxon>
        <taxon>Metamonada</taxon>
        <taxon>Diplomonadida</taxon>
        <taxon>Hexamitidae</taxon>
        <taxon>Hexamitinae</taxon>
        <taxon>Hexamita</taxon>
    </lineage>
</organism>
<feature type="transmembrane region" description="Helical" evidence="1">
    <location>
        <begin position="301"/>
        <end position="318"/>
    </location>
</feature>
<protein>
    <submittedName>
        <fullName evidence="2">Transmembrane domain-containing protein</fullName>
    </submittedName>
    <submittedName>
        <fullName evidence="3">Transmembrane_domain-containing protein</fullName>
    </submittedName>
</protein>
<evidence type="ECO:0000313" key="4">
    <source>
        <dbReference type="Proteomes" id="UP001642409"/>
    </source>
</evidence>